<organism evidence="2 3">
    <name type="scientific">Phytomonospora endophytica</name>
    <dbReference type="NCBI Taxonomy" id="714109"/>
    <lineage>
        <taxon>Bacteria</taxon>
        <taxon>Bacillati</taxon>
        <taxon>Actinomycetota</taxon>
        <taxon>Actinomycetes</taxon>
        <taxon>Micromonosporales</taxon>
        <taxon>Micromonosporaceae</taxon>
        <taxon>Phytomonospora</taxon>
    </lineage>
</organism>
<feature type="transmembrane region" description="Helical" evidence="1">
    <location>
        <begin position="58"/>
        <end position="80"/>
    </location>
</feature>
<keyword evidence="3" id="KW-1185">Reference proteome</keyword>
<sequence length="260" mass="27268">MLTQLSHRAAALWTRGRPMERFGYAVAAVLFASGLFHVVVYLVDGGPWEGPVSWRKAVTFGLSFGMTLACLVWVSSYVAMRPAVRRVLLGVFTAASVAEVTGITVQAWRNVPSHFNYEDGFSSAITGMLAGGGVVIVASVLALTILSLRAAPDTAPSMRLAVRAGLVILMGAMVTGAVMIAVGVTLANGGEQQAAYETAGWLKPAHAVTMHAVGVLPVLAFVLSCTRLDERRRTRIVACGVAAYALAALVTVVVNLAAGR</sequence>
<reference evidence="2 3" key="1">
    <citation type="submission" date="2020-08" db="EMBL/GenBank/DDBJ databases">
        <title>Genomic Encyclopedia of Type Strains, Phase IV (KMG-IV): sequencing the most valuable type-strain genomes for metagenomic binning, comparative biology and taxonomic classification.</title>
        <authorList>
            <person name="Goeker M."/>
        </authorList>
    </citation>
    <scope>NUCLEOTIDE SEQUENCE [LARGE SCALE GENOMIC DNA]</scope>
    <source>
        <strain evidence="2 3">YIM 65646</strain>
    </source>
</reference>
<evidence type="ECO:0000256" key="1">
    <source>
        <dbReference type="SAM" id="Phobius"/>
    </source>
</evidence>
<feature type="transmembrane region" description="Helical" evidence="1">
    <location>
        <begin position="87"/>
        <end position="108"/>
    </location>
</feature>
<dbReference type="AlphaFoldDB" id="A0A841FSG6"/>
<protein>
    <submittedName>
        <fullName evidence="2">Uncharacterized membrane protein (DUF485 family)</fullName>
    </submittedName>
</protein>
<feature type="transmembrane region" description="Helical" evidence="1">
    <location>
        <begin position="21"/>
        <end position="43"/>
    </location>
</feature>
<feature type="transmembrane region" description="Helical" evidence="1">
    <location>
        <begin position="236"/>
        <end position="258"/>
    </location>
</feature>
<name>A0A841FSG6_9ACTN</name>
<accession>A0A841FSG6</accession>
<dbReference type="Proteomes" id="UP000548476">
    <property type="component" value="Unassembled WGS sequence"/>
</dbReference>
<feature type="transmembrane region" description="Helical" evidence="1">
    <location>
        <begin position="204"/>
        <end position="224"/>
    </location>
</feature>
<keyword evidence="1" id="KW-0812">Transmembrane</keyword>
<dbReference type="EMBL" id="JACHGT010000009">
    <property type="protein sequence ID" value="MBB6036698.1"/>
    <property type="molecule type" value="Genomic_DNA"/>
</dbReference>
<gene>
    <name evidence="2" type="ORF">HNR73_004569</name>
</gene>
<keyword evidence="1" id="KW-1133">Transmembrane helix</keyword>
<comment type="caution">
    <text evidence="2">The sequence shown here is derived from an EMBL/GenBank/DDBJ whole genome shotgun (WGS) entry which is preliminary data.</text>
</comment>
<dbReference type="RefSeq" id="WP_184789522.1">
    <property type="nucleotide sequence ID" value="NZ_BONT01000033.1"/>
</dbReference>
<feature type="transmembrane region" description="Helical" evidence="1">
    <location>
        <begin position="160"/>
        <end position="184"/>
    </location>
</feature>
<evidence type="ECO:0000313" key="2">
    <source>
        <dbReference type="EMBL" id="MBB6036698.1"/>
    </source>
</evidence>
<keyword evidence="1" id="KW-0472">Membrane</keyword>
<proteinExistence type="predicted"/>
<feature type="transmembrane region" description="Helical" evidence="1">
    <location>
        <begin position="128"/>
        <end position="148"/>
    </location>
</feature>
<evidence type="ECO:0000313" key="3">
    <source>
        <dbReference type="Proteomes" id="UP000548476"/>
    </source>
</evidence>